<evidence type="ECO:0000256" key="8">
    <source>
        <dbReference type="ARBA" id="ARBA00023145"/>
    </source>
</evidence>
<evidence type="ECO:0000256" key="1">
    <source>
        <dbReference type="ARBA" id="ARBA00004613"/>
    </source>
</evidence>
<keyword evidence="4 10" id="KW-0645">Protease</keyword>
<accession>A0A811VBA4</accession>
<evidence type="ECO:0000256" key="4">
    <source>
        <dbReference type="ARBA" id="ARBA00022670"/>
    </source>
</evidence>
<sequence length="528" mass="56502">MEVNLDYYYINPCEHLNGITVNHLLPNMFRFVVIFAVFSVAYGTILTNDFNGRIVNGEDTSIQAHPYQISLQSSSGHFCGGSLIDAYTVLTAAHCLQKSSYDKLQVRVGSTNHNSGGKLIDVRTFYAHPGYNKTARRNDVAVVKLASPVVESATVRFIELAAESPATGTTAVVSGWGSKCYFWCVTLPTTLQKVDVNIVSLEDCASKQYKYGAKSILDTMLCAYETQKDACQGDSGGPLVAESKLVGVVSWGNGCAKEGYPGVYADVSSLRSWILDIAETLFAVVSLAYGATLPDDLDGRIVNGVDTTISEHPYQVSIQTLSGGHFCGGSIINEDTIVTAAHCLQSYTAKQMQVRLGSTNYKLGGELVAVRAFAFHPGYNSKTMVNDVGLLKLATPVAESANIRYIKLAQSTPATGTPAAVTGWGTKCYLTCLTLPTTLQLVEVDIVDVADCASSTYKYGSEVKDTMVCAYAVSKDACQGDSGGPLVAENQLVGVVSWGRGCAREGYPGVYSDVASLYSWIVDAEATL</sequence>
<keyword evidence="9" id="KW-1015">Disulfide bond</keyword>
<proteinExistence type="inferred from homology"/>
<evidence type="ECO:0000256" key="7">
    <source>
        <dbReference type="ARBA" id="ARBA00022825"/>
    </source>
</evidence>
<comment type="subcellular location">
    <subcellularLocation>
        <location evidence="1">Secreted</location>
    </subcellularLocation>
</comment>
<keyword evidence="3" id="KW-0964">Secreted</keyword>
<keyword evidence="7 10" id="KW-0720">Serine protease</keyword>
<dbReference type="PROSITE" id="PS00134">
    <property type="entry name" value="TRYPSIN_HIS"/>
    <property type="match status" value="2"/>
</dbReference>
<dbReference type="SUPFAM" id="SSF50494">
    <property type="entry name" value="Trypsin-like serine proteases"/>
    <property type="match status" value="2"/>
</dbReference>
<dbReference type="Gene3D" id="2.40.10.10">
    <property type="entry name" value="Trypsin-like serine proteases"/>
    <property type="match status" value="2"/>
</dbReference>
<dbReference type="FunFam" id="2.40.10.10:FF:000077">
    <property type="entry name" value="Predicted protein"/>
    <property type="match status" value="2"/>
</dbReference>
<keyword evidence="11" id="KW-0812">Transmembrane</keyword>
<dbReference type="OrthoDB" id="10059102at2759"/>
<evidence type="ECO:0000313" key="14">
    <source>
        <dbReference type="Proteomes" id="UP000606786"/>
    </source>
</evidence>
<dbReference type="SMART" id="SM00020">
    <property type="entry name" value="Tryp_SPc"/>
    <property type="match status" value="2"/>
</dbReference>
<dbReference type="InterPro" id="IPR018114">
    <property type="entry name" value="TRYPSIN_HIS"/>
</dbReference>
<dbReference type="GO" id="GO:0005576">
    <property type="term" value="C:extracellular region"/>
    <property type="evidence" value="ECO:0007669"/>
    <property type="project" value="UniProtKB-SubCell"/>
</dbReference>
<name>A0A811VBA4_CERCA</name>
<dbReference type="PANTHER" id="PTHR24276:SF94">
    <property type="entry name" value="AT20289P-RELATED"/>
    <property type="match status" value="1"/>
</dbReference>
<dbReference type="PRINTS" id="PR00722">
    <property type="entry name" value="CHYMOTRYPSIN"/>
</dbReference>
<feature type="domain" description="Peptidase S1" evidence="12">
    <location>
        <begin position="301"/>
        <end position="526"/>
    </location>
</feature>
<evidence type="ECO:0000256" key="11">
    <source>
        <dbReference type="SAM" id="Phobius"/>
    </source>
</evidence>
<dbReference type="InterPro" id="IPR033116">
    <property type="entry name" value="TRYPSIN_SER"/>
</dbReference>
<dbReference type="CDD" id="cd00190">
    <property type="entry name" value="Tryp_SPc"/>
    <property type="match status" value="2"/>
</dbReference>
<evidence type="ECO:0000259" key="12">
    <source>
        <dbReference type="PROSITE" id="PS50240"/>
    </source>
</evidence>
<comment type="similarity">
    <text evidence="2">Belongs to the peptidase S1 family.</text>
</comment>
<keyword evidence="8" id="KW-0865">Zymogen</keyword>
<organism evidence="13 14">
    <name type="scientific">Ceratitis capitata</name>
    <name type="common">Mediterranean fruit fly</name>
    <name type="synonym">Tephritis capitata</name>
    <dbReference type="NCBI Taxonomy" id="7213"/>
    <lineage>
        <taxon>Eukaryota</taxon>
        <taxon>Metazoa</taxon>
        <taxon>Ecdysozoa</taxon>
        <taxon>Arthropoda</taxon>
        <taxon>Hexapoda</taxon>
        <taxon>Insecta</taxon>
        <taxon>Pterygota</taxon>
        <taxon>Neoptera</taxon>
        <taxon>Endopterygota</taxon>
        <taxon>Diptera</taxon>
        <taxon>Brachycera</taxon>
        <taxon>Muscomorpha</taxon>
        <taxon>Tephritoidea</taxon>
        <taxon>Tephritidae</taxon>
        <taxon>Ceratitis</taxon>
        <taxon>Ceratitis</taxon>
    </lineage>
</organism>
<dbReference type="InterPro" id="IPR009003">
    <property type="entry name" value="Peptidase_S1_PA"/>
</dbReference>
<dbReference type="GO" id="GO:0004252">
    <property type="term" value="F:serine-type endopeptidase activity"/>
    <property type="evidence" value="ECO:0007669"/>
    <property type="project" value="InterPro"/>
</dbReference>
<comment type="caution">
    <text evidence="13">The sequence shown here is derived from an EMBL/GenBank/DDBJ whole genome shotgun (WGS) entry which is preliminary data.</text>
</comment>
<evidence type="ECO:0000256" key="2">
    <source>
        <dbReference type="ARBA" id="ARBA00007664"/>
    </source>
</evidence>
<dbReference type="Pfam" id="PF00089">
    <property type="entry name" value="Trypsin"/>
    <property type="match status" value="2"/>
</dbReference>
<protein>
    <submittedName>
        <fullName evidence="13">(Mediterranean fruit fly) hypothetical protein</fullName>
    </submittedName>
</protein>
<evidence type="ECO:0000256" key="6">
    <source>
        <dbReference type="ARBA" id="ARBA00022801"/>
    </source>
</evidence>
<keyword evidence="5" id="KW-0732">Signal</keyword>
<dbReference type="GO" id="GO:0006508">
    <property type="term" value="P:proteolysis"/>
    <property type="evidence" value="ECO:0007669"/>
    <property type="project" value="UniProtKB-KW"/>
</dbReference>
<evidence type="ECO:0000256" key="3">
    <source>
        <dbReference type="ARBA" id="ARBA00022525"/>
    </source>
</evidence>
<keyword evidence="11" id="KW-0472">Membrane</keyword>
<dbReference type="InterPro" id="IPR001314">
    <property type="entry name" value="Peptidase_S1A"/>
</dbReference>
<evidence type="ECO:0000256" key="9">
    <source>
        <dbReference type="ARBA" id="ARBA00023157"/>
    </source>
</evidence>
<dbReference type="PROSITE" id="PS00135">
    <property type="entry name" value="TRYPSIN_SER"/>
    <property type="match status" value="2"/>
</dbReference>
<dbReference type="EMBL" id="CAJHJT010000056">
    <property type="protein sequence ID" value="CAD7012590.1"/>
    <property type="molecule type" value="Genomic_DNA"/>
</dbReference>
<keyword evidence="6 10" id="KW-0378">Hydrolase</keyword>
<dbReference type="AlphaFoldDB" id="A0A811VBA4"/>
<dbReference type="PANTHER" id="PTHR24276">
    <property type="entry name" value="POLYSERASE-RELATED"/>
    <property type="match status" value="1"/>
</dbReference>
<dbReference type="InterPro" id="IPR050430">
    <property type="entry name" value="Peptidase_S1"/>
</dbReference>
<keyword evidence="11" id="KW-1133">Transmembrane helix</keyword>
<dbReference type="InterPro" id="IPR043504">
    <property type="entry name" value="Peptidase_S1_PA_chymotrypsin"/>
</dbReference>
<keyword evidence="14" id="KW-1185">Reference proteome</keyword>
<feature type="transmembrane region" description="Helical" evidence="11">
    <location>
        <begin position="28"/>
        <end position="46"/>
    </location>
</feature>
<feature type="domain" description="Peptidase S1" evidence="12">
    <location>
        <begin position="54"/>
        <end position="279"/>
    </location>
</feature>
<gene>
    <name evidence="13" type="ORF">CCAP1982_LOCUS20675</name>
</gene>
<dbReference type="InterPro" id="IPR001254">
    <property type="entry name" value="Trypsin_dom"/>
</dbReference>
<reference evidence="13" key="1">
    <citation type="submission" date="2020-11" db="EMBL/GenBank/DDBJ databases">
        <authorList>
            <person name="Whitehead M."/>
        </authorList>
    </citation>
    <scope>NUCLEOTIDE SEQUENCE</scope>
    <source>
        <strain evidence="13">EGII</strain>
    </source>
</reference>
<dbReference type="Proteomes" id="UP000606786">
    <property type="component" value="Unassembled WGS sequence"/>
</dbReference>
<evidence type="ECO:0000313" key="13">
    <source>
        <dbReference type="EMBL" id="CAD7012590.1"/>
    </source>
</evidence>
<evidence type="ECO:0000256" key="5">
    <source>
        <dbReference type="ARBA" id="ARBA00022729"/>
    </source>
</evidence>
<dbReference type="PROSITE" id="PS50240">
    <property type="entry name" value="TRYPSIN_DOM"/>
    <property type="match status" value="2"/>
</dbReference>
<evidence type="ECO:0000256" key="10">
    <source>
        <dbReference type="RuleBase" id="RU363034"/>
    </source>
</evidence>